<feature type="transmembrane region" description="Helical" evidence="2">
    <location>
        <begin position="59"/>
        <end position="80"/>
    </location>
</feature>
<dbReference type="EMBL" id="KQ947448">
    <property type="protein sequence ID" value="KUJ06348.1"/>
    <property type="molecule type" value="Genomic_DNA"/>
</dbReference>
<feature type="region of interest" description="Disordered" evidence="1">
    <location>
        <begin position="268"/>
        <end position="288"/>
    </location>
</feature>
<evidence type="ECO:0000256" key="2">
    <source>
        <dbReference type="SAM" id="Phobius"/>
    </source>
</evidence>
<reference evidence="3 4" key="1">
    <citation type="submission" date="2015-10" db="EMBL/GenBank/DDBJ databases">
        <title>Full genome of DAOMC 229536 Phialocephala scopiformis, a fungal endophyte of spruce producing the potent anti-insectan compound rugulosin.</title>
        <authorList>
            <consortium name="DOE Joint Genome Institute"/>
            <person name="Walker A.K."/>
            <person name="Frasz S.L."/>
            <person name="Seifert K.A."/>
            <person name="Miller J.D."/>
            <person name="Mondo S.J."/>
            <person name="Labutti K."/>
            <person name="Lipzen A."/>
            <person name="Dockter R."/>
            <person name="Kennedy M."/>
            <person name="Grigoriev I.V."/>
            <person name="Spatafora J.W."/>
        </authorList>
    </citation>
    <scope>NUCLEOTIDE SEQUENCE [LARGE SCALE GENOMIC DNA]</scope>
    <source>
        <strain evidence="3 4">CBS 120377</strain>
    </source>
</reference>
<keyword evidence="2" id="KW-1133">Transmembrane helix</keyword>
<keyword evidence="2" id="KW-0812">Transmembrane</keyword>
<organism evidence="3 4">
    <name type="scientific">Mollisia scopiformis</name>
    <name type="common">Conifer needle endophyte fungus</name>
    <name type="synonym">Phialocephala scopiformis</name>
    <dbReference type="NCBI Taxonomy" id="149040"/>
    <lineage>
        <taxon>Eukaryota</taxon>
        <taxon>Fungi</taxon>
        <taxon>Dikarya</taxon>
        <taxon>Ascomycota</taxon>
        <taxon>Pezizomycotina</taxon>
        <taxon>Leotiomycetes</taxon>
        <taxon>Helotiales</taxon>
        <taxon>Mollisiaceae</taxon>
        <taxon>Mollisia</taxon>
    </lineage>
</organism>
<protein>
    <submittedName>
        <fullName evidence="3">Uncharacterized protein</fullName>
    </submittedName>
</protein>
<keyword evidence="4" id="KW-1185">Reference proteome</keyword>
<keyword evidence="2" id="KW-0472">Membrane</keyword>
<dbReference type="AlphaFoldDB" id="A0A132B1T5"/>
<feature type="transmembrane region" description="Helical" evidence="2">
    <location>
        <begin position="36"/>
        <end position="53"/>
    </location>
</feature>
<gene>
    <name evidence="3" type="ORF">LY89DRAFT_769671</name>
</gene>
<accession>A0A132B1T5</accession>
<feature type="transmembrane region" description="Helical" evidence="2">
    <location>
        <begin position="87"/>
        <end position="104"/>
    </location>
</feature>
<evidence type="ECO:0000256" key="1">
    <source>
        <dbReference type="SAM" id="MobiDB-lite"/>
    </source>
</evidence>
<dbReference type="KEGG" id="psco:LY89DRAFT_769671"/>
<dbReference type="RefSeq" id="XP_018060703.1">
    <property type="nucleotide sequence ID" value="XM_018221830.1"/>
</dbReference>
<feature type="region of interest" description="Disordered" evidence="1">
    <location>
        <begin position="318"/>
        <end position="337"/>
    </location>
</feature>
<dbReference type="Proteomes" id="UP000070700">
    <property type="component" value="Unassembled WGS sequence"/>
</dbReference>
<sequence>MSSSTSNLYGSINSSRLQNHPKTRLVKKYVFKAAKFIFYIIKLITKFIVLTIQKLFNLSLYPMLSVIVTIFALTIYSFFLDQVVERLSGWVVGLTFGGLQIVALPKTTILETPTHWYVIPLPEVASLVTPSATLSMITTIVVEVLSETYALTTEDYTYPALAFSQGTSQMLPEVFESLTILASVEPIQIAHSEAISTSEIQLPSTDSPEAQKFSTPSRISIAFLEPEHSPEPQLHTTSSPLPISPTQEEITALLELPTTIAVSMDTLSEDTESYTPSISTRKEEHTSSSSWQSGILIATRVETLHESLFTFATISSRSLVESETQTPQPTNLNHQEL</sequence>
<evidence type="ECO:0000313" key="4">
    <source>
        <dbReference type="Proteomes" id="UP000070700"/>
    </source>
</evidence>
<proteinExistence type="predicted"/>
<dbReference type="GeneID" id="28831556"/>
<name>A0A132B1T5_MOLSC</name>
<evidence type="ECO:0000313" key="3">
    <source>
        <dbReference type="EMBL" id="KUJ06348.1"/>
    </source>
</evidence>
<dbReference type="InParanoid" id="A0A132B1T5"/>